<dbReference type="Proteomes" id="UP000193420">
    <property type="component" value="Unassembled WGS sequence"/>
</dbReference>
<dbReference type="InterPro" id="IPR036278">
    <property type="entry name" value="Sialidase_sf"/>
</dbReference>
<dbReference type="CDD" id="cd15482">
    <property type="entry name" value="Sialidase_non-viral"/>
    <property type="match status" value="1"/>
</dbReference>
<evidence type="ECO:0000313" key="2">
    <source>
        <dbReference type="EMBL" id="SMG49947.1"/>
    </source>
</evidence>
<proteinExistence type="predicted"/>
<dbReference type="OrthoDB" id="41724at2"/>
<gene>
    <name evidence="2" type="ORF">SAMN03080602_03909</name>
</gene>
<dbReference type="SUPFAM" id="SSF50939">
    <property type="entry name" value="Sialidases"/>
    <property type="match status" value="1"/>
</dbReference>
<dbReference type="EMBL" id="FXAO01000010">
    <property type="protein sequence ID" value="SMG49947.1"/>
    <property type="molecule type" value="Genomic_DNA"/>
</dbReference>
<dbReference type="PANTHER" id="PTHR43752:SF2">
    <property type="entry name" value="BNR_ASP-BOX REPEAT FAMILY PROTEIN"/>
    <property type="match status" value="1"/>
</dbReference>
<accession>A0A1X7L8R6</accession>
<dbReference type="Pfam" id="PF13088">
    <property type="entry name" value="BNR_2"/>
    <property type="match status" value="1"/>
</dbReference>
<dbReference type="RefSeq" id="WP_085500574.1">
    <property type="nucleotide sequence ID" value="NZ_FXAO01000010.1"/>
</dbReference>
<feature type="domain" description="Sialidase" evidence="1">
    <location>
        <begin position="65"/>
        <end position="344"/>
    </location>
</feature>
<dbReference type="InterPro" id="IPR011040">
    <property type="entry name" value="Sialidase"/>
</dbReference>
<dbReference type="PROSITE" id="PS51257">
    <property type="entry name" value="PROKAR_LIPOPROTEIN"/>
    <property type="match status" value="1"/>
</dbReference>
<dbReference type="Gene3D" id="2.120.10.10">
    <property type="match status" value="1"/>
</dbReference>
<name>A0A1X7L8R6_9FLAO</name>
<dbReference type="STRING" id="188872.SAMN03080602_03909"/>
<keyword evidence="3" id="KW-1185">Reference proteome</keyword>
<sequence>MLIWTKYLLAIPLLISAGSCKEQPKVNGSETADKHPAITLEEYIYPIGQGLTPQCHAPTIDVSNGTIVASWFGGTEEKNNDVGIWVSRKIEDKWTTPVEVANGVEEDGIRYPCWNPVLFKPENKPLILFYKVGPDPLYWWGMYKTSEDDGLSWSAPSRLADSILGPIKNRPVTLSNGDILSPSSTESETEGHKIHLERSVDFGKTWTKTAPLNDGKTFKAIQPAILDHGKDTIQLLSRTYQGTIGQNWSYDGGLTWSEMTATSLPNPDSGIDAITLKDGRHVLIYNPTTIESEDRVPLSVGLSQDGKSWKRVLDLEPLTATTDKKGEEYSYPTLIQTPDGMIHIVYTWNRKTVKHVVLDPEKL</sequence>
<reference evidence="3" key="1">
    <citation type="submission" date="2017-04" db="EMBL/GenBank/DDBJ databases">
        <authorList>
            <person name="Varghese N."/>
            <person name="Submissions S."/>
        </authorList>
    </citation>
    <scope>NUCLEOTIDE SEQUENCE [LARGE SCALE GENOMIC DNA]</scope>
    <source>
        <strain evidence="3">DSM 19835</strain>
    </source>
</reference>
<dbReference type="AlphaFoldDB" id="A0A1X7L8R6"/>
<evidence type="ECO:0000313" key="3">
    <source>
        <dbReference type="Proteomes" id="UP000193420"/>
    </source>
</evidence>
<protein>
    <submittedName>
        <fullName evidence="2">Predicted neuraminidase (Sialidase)</fullName>
    </submittedName>
</protein>
<dbReference type="PANTHER" id="PTHR43752">
    <property type="entry name" value="BNR/ASP-BOX REPEAT FAMILY PROTEIN"/>
    <property type="match status" value="1"/>
</dbReference>
<evidence type="ECO:0000259" key="1">
    <source>
        <dbReference type="Pfam" id="PF13088"/>
    </source>
</evidence>
<organism evidence="2 3">
    <name type="scientific">Arenibacter troitsensis</name>
    <dbReference type="NCBI Taxonomy" id="188872"/>
    <lineage>
        <taxon>Bacteria</taxon>
        <taxon>Pseudomonadati</taxon>
        <taxon>Bacteroidota</taxon>
        <taxon>Flavobacteriia</taxon>
        <taxon>Flavobacteriales</taxon>
        <taxon>Flavobacteriaceae</taxon>
        <taxon>Arenibacter</taxon>
    </lineage>
</organism>